<evidence type="ECO:0000256" key="1">
    <source>
        <dbReference type="ARBA" id="ARBA00005513"/>
    </source>
</evidence>
<feature type="coiled-coil region" evidence="14">
    <location>
        <begin position="92"/>
        <end position="120"/>
    </location>
</feature>
<evidence type="ECO:0000313" key="15">
    <source>
        <dbReference type="EMBL" id="SEU18387.1"/>
    </source>
</evidence>
<keyword evidence="12" id="KW-1003">Cell membrane</keyword>
<dbReference type="HAMAP" id="MF_01398">
    <property type="entry name" value="ATP_synth_b_bprime"/>
    <property type="match status" value="1"/>
</dbReference>
<dbReference type="Proteomes" id="UP000198508">
    <property type="component" value="Unassembled WGS sequence"/>
</dbReference>
<comment type="function">
    <text evidence="10 12">F(1)F(0) ATP synthase produces ATP from ADP in the presence of a proton or sodium gradient. F-type ATPases consist of two structural domains, F(1) containing the extramembraneous catalytic core and F(0) containing the membrane proton channel, linked together by a central stalk and a peripheral stalk. During catalysis, ATP synthesis in the catalytic domain of F(1) is coupled via a rotary mechanism of the central stalk subunits to proton translocation.</text>
</comment>
<keyword evidence="5 12" id="KW-0375">Hydrogen ion transport</keyword>
<reference evidence="16" key="1">
    <citation type="submission" date="2016-10" db="EMBL/GenBank/DDBJ databases">
        <authorList>
            <person name="Varghese N."/>
            <person name="Submissions S."/>
        </authorList>
    </citation>
    <scope>NUCLEOTIDE SEQUENCE [LARGE SCALE GENOMIC DNA]</scope>
    <source>
        <strain evidence="16">NLAE-zl-G277</strain>
    </source>
</reference>
<dbReference type="InterPro" id="IPR050059">
    <property type="entry name" value="ATP_synthase_B_chain"/>
</dbReference>
<evidence type="ECO:0000256" key="7">
    <source>
        <dbReference type="ARBA" id="ARBA00023065"/>
    </source>
</evidence>
<sequence length="166" mass="18379">MLRLDWNMVITIVNLIVLCLLLKKFLIGPVTAIMEQRAALIEQQLADAKNDKQAAGDLKASYEEKLKTSDAESIRIVEESRASARAEYDRIVAEADRKAARILEDAKKAAEQEREKTLEEARTQIAGLVMAAAAKVLSESNEAGQSLQLYDQYLAKAGVTDESNRN</sequence>
<keyword evidence="3 12" id="KW-0138">CF(0)</keyword>
<name>A0A1I0K5K9_9FIRM</name>
<comment type="subunit">
    <text evidence="12">F-type ATPases have 2 components, F(1) - the catalytic core - and F(0) - the membrane proton channel. F(1) has five subunits: alpha(3), beta(3), gamma(1), delta(1), epsilon(1). F(0) has three main subunits: a(1), b(2) and c(10-14). The alpha and beta chains form an alternating ring which encloses part of the gamma chain. F(1) is attached to F(0) by a central stalk formed by the gamma and epsilon chains, while a peripheral stalk is formed by the delta and b chains.</text>
</comment>
<evidence type="ECO:0000256" key="4">
    <source>
        <dbReference type="ARBA" id="ARBA00022692"/>
    </source>
</evidence>
<comment type="similarity">
    <text evidence="1 12 13">Belongs to the ATPase B chain family.</text>
</comment>
<evidence type="ECO:0000256" key="14">
    <source>
        <dbReference type="SAM" id="Coils"/>
    </source>
</evidence>
<keyword evidence="16" id="KW-1185">Reference proteome</keyword>
<dbReference type="SUPFAM" id="SSF81573">
    <property type="entry name" value="F1F0 ATP synthase subunit B, membrane domain"/>
    <property type="match status" value="1"/>
</dbReference>
<evidence type="ECO:0000313" key="16">
    <source>
        <dbReference type="Proteomes" id="UP000198508"/>
    </source>
</evidence>
<dbReference type="CDD" id="cd06503">
    <property type="entry name" value="ATP-synt_Fo_b"/>
    <property type="match status" value="1"/>
</dbReference>
<evidence type="ECO:0000256" key="9">
    <source>
        <dbReference type="ARBA" id="ARBA00023310"/>
    </source>
</evidence>
<evidence type="ECO:0000256" key="6">
    <source>
        <dbReference type="ARBA" id="ARBA00022989"/>
    </source>
</evidence>
<dbReference type="GeneID" id="93279664"/>
<dbReference type="AlphaFoldDB" id="A0A1I0K5K9"/>
<proteinExistence type="inferred from homology"/>
<keyword evidence="2 12" id="KW-0813">Transport</keyword>
<dbReference type="GO" id="GO:0046961">
    <property type="term" value="F:proton-transporting ATPase activity, rotational mechanism"/>
    <property type="evidence" value="ECO:0007669"/>
    <property type="project" value="TreeGrafter"/>
</dbReference>
<feature type="coiled-coil region" evidence="14">
    <location>
        <begin position="31"/>
        <end position="65"/>
    </location>
</feature>
<dbReference type="RefSeq" id="WP_092371166.1">
    <property type="nucleotide sequence ID" value="NZ_CAKXUV010000037.1"/>
</dbReference>
<evidence type="ECO:0000256" key="5">
    <source>
        <dbReference type="ARBA" id="ARBA00022781"/>
    </source>
</evidence>
<dbReference type="GO" id="GO:0046933">
    <property type="term" value="F:proton-transporting ATP synthase activity, rotational mechanism"/>
    <property type="evidence" value="ECO:0007669"/>
    <property type="project" value="UniProtKB-UniRule"/>
</dbReference>
<keyword evidence="14" id="KW-0175">Coiled coil</keyword>
<dbReference type="PANTHER" id="PTHR33445">
    <property type="entry name" value="ATP SYNTHASE SUBUNIT B', CHLOROPLASTIC"/>
    <property type="match status" value="1"/>
</dbReference>
<keyword evidence="4 12" id="KW-0812">Transmembrane</keyword>
<dbReference type="GO" id="GO:0012505">
    <property type="term" value="C:endomembrane system"/>
    <property type="evidence" value="ECO:0007669"/>
    <property type="project" value="UniProtKB-SubCell"/>
</dbReference>
<dbReference type="InterPro" id="IPR005864">
    <property type="entry name" value="ATP_synth_F0_bsu_bac"/>
</dbReference>
<evidence type="ECO:0000256" key="10">
    <source>
        <dbReference type="ARBA" id="ARBA00025198"/>
    </source>
</evidence>
<dbReference type="GO" id="GO:0045259">
    <property type="term" value="C:proton-transporting ATP synthase complex"/>
    <property type="evidence" value="ECO:0007669"/>
    <property type="project" value="UniProtKB-KW"/>
</dbReference>
<evidence type="ECO:0000256" key="3">
    <source>
        <dbReference type="ARBA" id="ARBA00022547"/>
    </source>
</evidence>
<dbReference type="InterPro" id="IPR002146">
    <property type="entry name" value="ATP_synth_b/b'su_bac/chlpt"/>
</dbReference>
<feature type="transmembrane region" description="Helical" evidence="12">
    <location>
        <begin position="6"/>
        <end position="27"/>
    </location>
</feature>
<gene>
    <name evidence="12" type="primary">atpF</name>
    <name evidence="15" type="ORF">SAMN05216313_14630</name>
</gene>
<protein>
    <recommendedName>
        <fullName evidence="12">ATP synthase subunit b</fullName>
    </recommendedName>
    <alternativeName>
        <fullName evidence="12">ATP synthase F(0) sector subunit b</fullName>
    </alternativeName>
    <alternativeName>
        <fullName evidence="12">ATPase subunit I</fullName>
    </alternativeName>
    <alternativeName>
        <fullName evidence="12">F-type ATPase subunit b</fullName>
        <shortName evidence="12">F-ATPase subunit b</shortName>
    </alternativeName>
</protein>
<organism evidence="15 16">
    <name type="scientific">Enterocloster lavalensis</name>
    <dbReference type="NCBI Taxonomy" id="460384"/>
    <lineage>
        <taxon>Bacteria</taxon>
        <taxon>Bacillati</taxon>
        <taxon>Bacillota</taxon>
        <taxon>Clostridia</taxon>
        <taxon>Lachnospirales</taxon>
        <taxon>Lachnospiraceae</taxon>
        <taxon>Enterocloster</taxon>
    </lineage>
</organism>
<evidence type="ECO:0000256" key="2">
    <source>
        <dbReference type="ARBA" id="ARBA00022448"/>
    </source>
</evidence>
<keyword evidence="6 12" id="KW-1133">Transmembrane helix</keyword>
<comment type="function">
    <text evidence="12">Component of the F(0) channel, it forms part of the peripheral stalk, linking F(1) to F(0).</text>
</comment>
<evidence type="ECO:0000256" key="11">
    <source>
        <dbReference type="ARBA" id="ARBA00037847"/>
    </source>
</evidence>
<keyword evidence="9 12" id="KW-0066">ATP synthesis</keyword>
<keyword evidence="8 12" id="KW-0472">Membrane</keyword>
<dbReference type="PANTHER" id="PTHR33445:SF2">
    <property type="entry name" value="ATP SYNTHASE SUBUNIT B', CHLOROPLASTIC"/>
    <property type="match status" value="1"/>
</dbReference>
<accession>A0A1I0K5K9</accession>
<dbReference type="Pfam" id="PF00430">
    <property type="entry name" value="ATP-synt_B"/>
    <property type="match status" value="1"/>
</dbReference>
<dbReference type="InterPro" id="IPR028987">
    <property type="entry name" value="ATP_synth_B-like_membr_sf"/>
</dbReference>
<comment type="subcellular location">
    <subcellularLocation>
        <location evidence="12">Cell membrane</location>
        <topology evidence="12">Single-pass membrane protein</topology>
    </subcellularLocation>
    <subcellularLocation>
        <location evidence="11">Endomembrane system</location>
        <topology evidence="11">Single-pass membrane protein</topology>
    </subcellularLocation>
</comment>
<evidence type="ECO:0000256" key="8">
    <source>
        <dbReference type="ARBA" id="ARBA00023136"/>
    </source>
</evidence>
<dbReference type="GO" id="GO:0005886">
    <property type="term" value="C:plasma membrane"/>
    <property type="evidence" value="ECO:0007669"/>
    <property type="project" value="UniProtKB-SubCell"/>
</dbReference>
<evidence type="ECO:0000256" key="12">
    <source>
        <dbReference type="HAMAP-Rule" id="MF_01398"/>
    </source>
</evidence>
<dbReference type="STRING" id="460384.SAMN05216313_14630"/>
<dbReference type="NCBIfam" id="TIGR01144">
    <property type="entry name" value="ATP_synt_b"/>
    <property type="match status" value="1"/>
</dbReference>
<dbReference type="EMBL" id="FOIM01000046">
    <property type="protein sequence ID" value="SEU18387.1"/>
    <property type="molecule type" value="Genomic_DNA"/>
</dbReference>
<evidence type="ECO:0000256" key="13">
    <source>
        <dbReference type="RuleBase" id="RU003848"/>
    </source>
</evidence>
<keyword evidence="7 12" id="KW-0406">Ion transport</keyword>